<accession>A0A1H7LB77</accession>
<dbReference type="EMBL" id="FOAA01000007">
    <property type="protein sequence ID" value="SEK96184.1"/>
    <property type="molecule type" value="Genomic_DNA"/>
</dbReference>
<dbReference type="AlphaFoldDB" id="A0A1H7LB77"/>
<name>A0A1H7LB77_9GAMM</name>
<dbReference type="RefSeq" id="WP_090253067.1">
    <property type="nucleotide sequence ID" value="NZ_FOAA01000007.1"/>
</dbReference>
<reference evidence="2" key="1">
    <citation type="submission" date="2016-10" db="EMBL/GenBank/DDBJ databases">
        <authorList>
            <person name="Varghese N."/>
            <person name="Submissions S."/>
        </authorList>
    </citation>
    <scope>NUCLEOTIDE SEQUENCE [LARGE SCALE GENOMIC DNA]</scope>
    <source>
        <strain evidence="2">DSM 241</strain>
    </source>
</reference>
<keyword evidence="2" id="KW-1185">Reference proteome</keyword>
<evidence type="ECO:0000313" key="2">
    <source>
        <dbReference type="Proteomes" id="UP000199256"/>
    </source>
</evidence>
<organism evidence="1 2">
    <name type="scientific">Ectothiorhodospira marina</name>
    <dbReference type="NCBI Taxonomy" id="1396821"/>
    <lineage>
        <taxon>Bacteria</taxon>
        <taxon>Pseudomonadati</taxon>
        <taxon>Pseudomonadota</taxon>
        <taxon>Gammaproteobacteria</taxon>
        <taxon>Chromatiales</taxon>
        <taxon>Ectothiorhodospiraceae</taxon>
        <taxon>Ectothiorhodospira</taxon>
    </lineage>
</organism>
<evidence type="ECO:0000313" key="1">
    <source>
        <dbReference type="EMBL" id="SEK96184.1"/>
    </source>
</evidence>
<sequence>MTLSELLTHLDAHSGLGLLDGSPQETLDKALDGEHRGPIAGEIVKALGGAGERDGQTPIDRAQAVKALGPLRLKYMGDDAPVEGFRMVEKTITGIDDAFNEEALKEK</sequence>
<dbReference type="OrthoDB" id="8562667at2"/>
<gene>
    <name evidence="1" type="ORF">SAMN05444515_10780</name>
</gene>
<dbReference type="STRING" id="1396821.SAMN05444515_10780"/>
<protein>
    <submittedName>
        <fullName evidence="1">Uncharacterized protein</fullName>
    </submittedName>
</protein>
<dbReference type="Proteomes" id="UP000199256">
    <property type="component" value="Unassembled WGS sequence"/>
</dbReference>
<proteinExistence type="predicted"/>